<reference evidence="3" key="1">
    <citation type="submission" date="2022-11" db="UniProtKB">
        <authorList>
            <consortium name="WormBaseParasite"/>
        </authorList>
    </citation>
    <scope>IDENTIFICATION</scope>
</reference>
<keyword evidence="2" id="KW-1185">Reference proteome</keyword>
<evidence type="ECO:0000313" key="3">
    <source>
        <dbReference type="WBParaSite" id="PSAMB.scaffold647size44607.g7958.t1"/>
    </source>
</evidence>
<accession>A0A914X5E4</accession>
<sequence>MSYAYRLQKKAYEERKEKAIIAKANNERPPKPSRFLNHPAYVSSSEYVAKQETTNKNDGRWTSTPQKESYPRLMKTEGSNPVKWLRRKLSESLSPRSQSPQSPAPPPISKTETDDVQQR</sequence>
<feature type="region of interest" description="Disordered" evidence="1">
    <location>
        <begin position="22"/>
        <end position="119"/>
    </location>
</feature>
<evidence type="ECO:0000313" key="2">
    <source>
        <dbReference type="Proteomes" id="UP000887566"/>
    </source>
</evidence>
<proteinExistence type="predicted"/>
<evidence type="ECO:0000256" key="1">
    <source>
        <dbReference type="SAM" id="MobiDB-lite"/>
    </source>
</evidence>
<dbReference type="AlphaFoldDB" id="A0A914X5E4"/>
<dbReference type="WBParaSite" id="PSAMB.scaffold647size44607.g7958.t1">
    <property type="protein sequence ID" value="PSAMB.scaffold647size44607.g7958.t1"/>
    <property type="gene ID" value="PSAMB.scaffold647size44607.g7958"/>
</dbReference>
<dbReference type="Proteomes" id="UP000887566">
    <property type="component" value="Unplaced"/>
</dbReference>
<protein>
    <submittedName>
        <fullName evidence="3">Uncharacterized protein</fullName>
    </submittedName>
</protein>
<feature type="compositionally biased region" description="Polar residues" evidence="1">
    <location>
        <begin position="42"/>
        <end position="52"/>
    </location>
</feature>
<organism evidence="2 3">
    <name type="scientific">Plectus sambesii</name>
    <dbReference type="NCBI Taxonomy" id="2011161"/>
    <lineage>
        <taxon>Eukaryota</taxon>
        <taxon>Metazoa</taxon>
        <taxon>Ecdysozoa</taxon>
        <taxon>Nematoda</taxon>
        <taxon>Chromadorea</taxon>
        <taxon>Plectida</taxon>
        <taxon>Plectina</taxon>
        <taxon>Plectoidea</taxon>
        <taxon>Plectidae</taxon>
        <taxon>Plectus</taxon>
    </lineage>
</organism>
<feature type="compositionally biased region" description="Low complexity" evidence="1">
    <location>
        <begin position="91"/>
        <end position="101"/>
    </location>
</feature>
<name>A0A914X5E4_9BILA</name>